<dbReference type="GO" id="GO:0000307">
    <property type="term" value="C:cyclin-dependent protein kinase holoenzyme complex"/>
    <property type="evidence" value="ECO:0007669"/>
    <property type="project" value="TreeGrafter"/>
</dbReference>
<evidence type="ECO:0000313" key="6">
    <source>
        <dbReference type="Proteomes" id="UP000232722"/>
    </source>
</evidence>
<reference evidence="3 6" key="2">
    <citation type="submission" date="2017-09" db="EMBL/GenBank/DDBJ databases">
        <title>Extensive intraspecific genome diversity in a model arbuscular mycorrhizal fungus.</title>
        <authorList>
            <person name="Chen E.C."/>
            <person name="Morin E."/>
            <person name="Beaudet D."/>
            <person name="Noel J."/>
            <person name="Ndikumana S."/>
            <person name="Charron P."/>
            <person name="St-Onge C."/>
            <person name="Giorgi J."/>
            <person name="Grigoriev I.V."/>
            <person name="Roux C."/>
            <person name="Martin F.M."/>
            <person name="Corradi N."/>
        </authorList>
    </citation>
    <scope>NUCLEOTIDE SEQUENCE [LARGE SCALE GENOMIC DNA]</scope>
    <source>
        <strain evidence="3 6">A5</strain>
    </source>
</reference>
<comment type="caution">
    <text evidence="2">The sequence shown here is derived from an EMBL/GenBank/DDBJ whole genome shotgun (WGS) entry which is preliminary data.</text>
</comment>
<feature type="compositionally biased region" description="Polar residues" evidence="1">
    <location>
        <begin position="195"/>
        <end position="207"/>
    </location>
</feature>
<accession>A0A2I1EWP8</accession>
<dbReference type="GO" id="GO:0016538">
    <property type="term" value="F:cyclin-dependent protein serine/threonine kinase regulator activity"/>
    <property type="evidence" value="ECO:0007669"/>
    <property type="project" value="TreeGrafter"/>
</dbReference>
<dbReference type="InterPro" id="IPR013922">
    <property type="entry name" value="Cyclin_PHO80-like"/>
</dbReference>
<reference evidence="4 5" key="4">
    <citation type="submission" date="2017-10" db="EMBL/GenBank/DDBJ databases">
        <title>Genome analyses suggest a sexual origin of heterokaryosis in a supposedly ancient asexual fungus.</title>
        <authorList>
            <person name="Corradi N."/>
            <person name="Sedzielewska K."/>
            <person name="Noel J."/>
            <person name="Charron P."/>
            <person name="Farinelli L."/>
            <person name="Marton T."/>
            <person name="Kruger M."/>
            <person name="Pelin A."/>
            <person name="Brachmann A."/>
            <person name="Corradi N."/>
        </authorList>
    </citation>
    <scope>NUCLEOTIDE SEQUENCE [LARGE SCALE GENOMIC DNA]</scope>
    <source>
        <strain evidence="4 5">A1</strain>
    </source>
</reference>
<name>A0A2I1EWP8_9GLOM</name>
<protein>
    <recommendedName>
        <fullName evidence="8">Cyclin N-terminal domain-containing protein</fullName>
    </recommendedName>
</protein>
<dbReference type="AlphaFoldDB" id="A0A2I1EWP8"/>
<reference evidence="3 6" key="1">
    <citation type="submission" date="2016-04" db="EMBL/GenBank/DDBJ databases">
        <title>Genome analyses suggest a sexual origin of heterokaryosis in a supposedly ancient asexual fungus.</title>
        <authorList>
            <person name="Ropars J."/>
            <person name="Sedzielewska K."/>
            <person name="Noel J."/>
            <person name="Charron P."/>
            <person name="Farinelli L."/>
            <person name="Marton T."/>
            <person name="Kruger M."/>
            <person name="Pelin A."/>
            <person name="Brachmann A."/>
            <person name="Corradi N."/>
        </authorList>
    </citation>
    <scope>NUCLEOTIDE SEQUENCE [LARGE SCALE GENOMIC DNA]</scope>
    <source>
        <strain evidence="3 6">A5</strain>
    </source>
</reference>
<dbReference type="EMBL" id="LLXH01001239">
    <property type="protein sequence ID" value="PKC59895.1"/>
    <property type="molecule type" value="Genomic_DNA"/>
</dbReference>
<evidence type="ECO:0000313" key="4">
    <source>
        <dbReference type="EMBL" id="PKC59895.1"/>
    </source>
</evidence>
<feature type="compositionally biased region" description="Basic and acidic residues" evidence="1">
    <location>
        <begin position="55"/>
        <end position="71"/>
    </location>
</feature>
<dbReference type="Proteomes" id="UP000232722">
    <property type="component" value="Unassembled WGS sequence"/>
</dbReference>
<dbReference type="GO" id="GO:0005634">
    <property type="term" value="C:nucleus"/>
    <property type="evidence" value="ECO:0007669"/>
    <property type="project" value="TreeGrafter"/>
</dbReference>
<dbReference type="Proteomes" id="UP000232688">
    <property type="component" value="Unassembled WGS sequence"/>
</dbReference>
<dbReference type="EMBL" id="LLXJ01000266">
    <property type="protein sequence ID" value="PKC12158.1"/>
    <property type="molecule type" value="Genomic_DNA"/>
</dbReference>
<proteinExistence type="predicted"/>
<feature type="region of interest" description="Disordered" evidence="1">
    <location>
        <begin position="186"/>
        <end position="207"/>
    </location>
</feature>
<dbReference type="VEuPathDB" id="FungiDB:RhiirFUN_008790"/>
<organism evidence="2 7">
    <name type="scientific">Rhizophagus irregularis</name>
    <dbReference type="NCBI Taxonomy" id="588596"/>
    <lineage>
        <taxon>Eukaryota</taxon>
        <taxon>Fungi</taxon>
        <taxon>Fungi incertae sedis</taxon>
        <taxon>Mucoromycota</taxon>
        <taxon>Glomeromycotina</taxon>
        <taxon>Glomeromycetes</taxon>
        <taxon>Glomerales</taxon>
        <taxon>Glomeraceae</taxon>
        <taxon>Rhizophagus</taxon>
    </lineage>
</organism>
<dbReference type="EMBL" id="CAGKOT010000074">
    <property type="protein sequence ID" value="CAB5391882.1"/>
    <property type="molecule type" value="Genomic_DNA"/>
</dbReference>
<evidence type="ECO:0008006" key="8">
    <source>
        <dbReference type="Google" id="ProtNLM"/>
    </source>
</evidence>
<evidence type="ECO:0000313" key="3">
    <source>
        <dbReference type="EMBL" id="PKC12158.1"/>
    </source>
</evidence>
<dbReference type="PANTHER" id="PTHR15615">
    <property type="match status" value="1"/>
</dbReference>
<dbReference type="CDD" id="cd20557">
    <property type="entry name" value="CYCLIN_ScPCL1-like"/>
    <property type="match status" value="1"/>
</dbReference>
<sequence>MMPIVSTWLDIKPKSIQPSSRPDNKKKNYDYVQNAKIEVSKTTFICISSQNKQTQKIEHENKQQVGREHLSKNHNNKNYNNSRFVKIRYNKKAEDNSTLTPVSSSNLTLMDTDANNACKKVLRTKEIFWNEWNEPDCVNFFYNYDESPTSYYSPQCQSAGQIESTKYSSSYSSTSTQSSCIGDQELHNVPENRNNRNQRTNYVSSTTEENAKREISQYWVTSLYDIYLVTQKFSPSENMHQNYLDTIRYTILSIWGTLYDSEFHYWMRQVLQMSGTNCRIIELALYYLLRFKRCLDRSKVELSYIINYSRFTVSTEPCPENQESIKPLPALISSLIIAWKFFQDENYKTNHWTSFTGYTIEQLNVFERDFLRMVDYNIFIKENSFKQWLRFLHSHMQAICGPGLDVRFAYFLPHNRERINEFIKSLKMLNIEEMERIIRINERHISRGKENERVLNFDDIKRNHVK</sequence>
<evidence type="ECO:0000313" key="7">
    <source>
        <dbReference type="Proteomes" id="UP000684084"/>
    </source>
</evidence>
<dbReference type="Pfam" id="PF08613">
    <property type="entry name" value="Cyclin"/>
    <property type="match status" value="1"/>
</dbReference>
<dbReference type="Proteomes" id="UP000684084">
    <property type="component" value="Unassembled WGS sequence"/>
</dbReference>
<evidence type="ECO:0000256" key="1">
    <source>
        <dbReference type="SAM" id="MobiDB-lite"/>
    </source>
</evidence>
<dbReference type="Gene3D" id="1.10.472.10">
    <property type="entry name" value="Cyclin-like"/>
    <property type="match status" value="1"/>
</dbReference>
<evidence type="ECO:0000313" key="5">
    <source>
        <dbReference type="Proteomes" id="UP000232688"/>
    </source>
</evidence>
<reference evidence="4 5" key="3">
    <citation type="submission" date="2017-10" db="EMBL/GenBank/DDBJ databases">
        <title>Extensive intraspecific genome diversity in a model arbuscular mycorrhizal fungus.</title>
        <authorList>
            <person name="Chen E.C.H."/>
            <person name="Morin E."/>
            <person name="Baudet D."/>
            <person name="Noel J."/>
            <person name="Ndikumana S."/>
            <person name="Charron P."/>
            <person name="St-Onge C."/>
            <person name="Giorgi J."/>
            <person name="Grigoriev I.V."/>
            <person name="Roux C."/>
            <person name="Martin F.M."/>
            <person name="Corradi N."/>
        </authorList>
    </citation>
    <scope>NUCLEOTIDE SEQUENCE [LARGE SCALE GENOMIC DNA]</scope>
    <source>
        <strain evidence="4 5">A1</strain>
    </source>
</reference>
<evidence type="ECO:0000313" key="2">
    <source>
        <dbReference type="EMBL" id="CAB5391882.1"/>
    </source>
</evidence>
<dbReference type="VEuPathDB" id="FungiDB:RhiirA1_445199"/>
<dbReference type="VEuPathDB" id="FungiDB:FUN_008425"/>
<feature type="region of interest" description="Disordered" evidence="1">
    <location>
        <begin position="55"/>
        <end position="82"/>
    </location>
</feature>
<gene>
    <name evidence="2" type="ORF">CHRIB12_LOCUS22139</name>
    <name evidence="4" type="ORF">RhiirA1_445199</name>
    <name evidence="3" type="ORF">RhiirA5_397077</name>
</gene>
<dbReference type="OrthoDB" id="286814at2759"/>
<dbReference type="PANTHER" id="PTHR15615:SF27">
    <property type="entry name" value="PHO85 CYCLIN CLG1"/>
    <property type="match status" value="1"/>
</dbReference>
<dbReference type="GO" id="GO:0019901">
    <property type="term" value="F:protein kinase binding"/>
    <property type="evidence" value="ECO:0007669"/>
    <property type="project" value="InterPro"/>
</dbReference>
<reference evidence="2" key="5">
    <citation type="submission" date="2020-05" db="EMBL/GenBank/DDBJ databases">
        <authorList>
            <person name="Rincon C."/>
            <person name="Sanders R I."/>
            <person name="Robbins C."/>
            <person name="Chaturvedi A."/>
        </authorList>
    </citation>
    <scope>NUCLEOTIDE SEQUENCE</scope>
    <source>
        <strain evidence="2">CHB12</strain>
    </source>
</reference>